<dbReference type="EMBL" id="JAENHL010000004">
    <property type="protein sequence ID" value="MBK1865006.1"/>
    <property type="molecule type" value="Genomic_DNA"/>
</dbReference>
<evidence type="ECO:0000313" key="1">
    <source>
        <dbReference type="EMBL" id="MBK1865006.1"/>
    </source>
</evidence>
<gene>
    <name evidence="1" type="ORF">JHL16_01480</name>
</gene>
<comment type="caution">
    <text evidence="1">The sequence shown here is derived from an EMBL/GenBank/DDBJ whole genome shotgun (WGS) entry which is preliminary data.</text>
</comment>
<organism evidence="1 2">
    <name type="scientific">Taklimakanibacter albus</name>
    <dbReference type="NCBI Taxonomy" id="2800327"/>
    <lineage>
        <taxon>Bacteria</taxon>
        <taxon>Pseudomonadati</taxon>
        <taxon>Pseudomonadota</taxon>
        <taxon>Alphaproteobacteria</taxon>
        <taxon>Hyphomicrobiales</taxon>
        <taxon>Aestuariivirgaceae</taxon>
        <taxon>Taklimakanibacter</taxon>
    </lineage>
</organism>
<evidence type="ECO:0000313" key="2">
    <source>
        <dbReference type="Proteomes" id="UP000616151"/>
    </source>
</evidence>
<accession>A0ACC5QX97</accession>
<name>A0ACC5QX97_9HYPH</name>
<proteinExistence type="predicted"/>
<protein>
    <submittedName>
        <fullName evidence="1">DoxX family protein</fullName>
    </submittedName>
</protein>
<reference evidence="1" key="1">
    <citation type="submission" date="2021-01" db="EMBL/GenBank/DDBJ databases">
        <authorList>
            <person name="Sun Q."/>
        </authorList>
    </citation>
    <scope>NUCLEOTIDE SEQUENCE</scope>
    <source>
        <strain evidence="1">YIM B02566</strain>
    </source>
</reference>
<sequence length="131" mass="14102">MAMGSKTTNRIGYGLSGLFVLFMLLDSLIKLPPLDVVTATLTELGYPASPALARGLGILALICTALYVYPRTSLLGAVLMTGYLGGAIATHLRLGSPIFSHLLFGVYLGLIMWGGLYLRDERLRALFPLRS</sequence>
<dbReference type="Proteomes" id="UP000616151">
    <property type="component" value="Unassembled WGS sequence"/>
</dbReference>
<keyword evidence="2" id="KW-1185">Reference proteome</keyword>